<reference evidence="2 3" key="1">
    <citation type="submission" date="2023-02" db="EMBL/GenBank/DDBJ databases">
        <title>LHISI_Scaffold_Assembly.</title>
        <authorList>
            <person name="Stuart O.P."/>
            <person name="Cleave R."/>
            <person name="Magrath M.J.L."/>
            <person name="Mikheyev A.S."/>
        </authorList>
    </citation>
    <scope>NUCLEOTIDE SEQUENCE [LARGE SCALE GENOMIC DNA]</scope>
    <source>
        <strain evidence="2">Daus_M_001</strain>
        <tissue evidence="2">Leg muscle</tissue>
    </source>
</reference>
<name>A0ABQ9H1X0_9NEOP</name>
<keyword evidence="3" id="KW-1185">Reference proteome</keyword>
<feature type="region of interest" description="Disordered" evidence="1">
    <location>
        <begin position="698"/>
        <end position="742"/>
    </location>
</feature>
<feature type="region of interest" description="Disordered" evidence="1">
    <location>
        <begin position="271"/>
        <end position="307"/>
    </location>
</feature>
<organism evidence="2 3">
    <name type="scientific">Dryococelus australis</name>
    <dbReference type="NCBI Taxonomy" id="614101"/>
    <lineage>
        <taxon>Eukaryota</taxon>
        <taxon>Metazoa</taxon>
        <taxon>Ecdysozoa</taxon>
        <taxon>Arthropoda</taxon>
        <taxon>Hexapoda</taxon>
        <taxon>Insecta</taxon>
        <taxon>Pterygota</taxon>
        <taxon>Neoptera</taxon>
        <taxon>Polyneoptera</taxon>
        <taxon>Phasmatodea</taxon>
        <taxon>Verophasmatodea</taxon>
        <taxon>Anareolatae</taxon>
        <taxon>Phasmatidae</taxon>
        <taxon>Eurycanthinae</taxon>
        <taxon>Dryococelus</taxon>
    </lineage>
</organism>
<feature type="compositionally biased region" description="Basic and acidic residues" evidence="1">
    <location>
        <begin position="730"/>
        <end position="742"/>
    </location>
</feature>
<feature type="compositionally biased region" description="Basic and acidic residues" evidence="1">
    <location>
        <begin position="286"/>
        <end position="303"/>
    </location>
</feature>
<accession>A0ABQ9H1X0</accession>
<proteinExistence type="predicted"/>
<dbReference type="Proteomes" id="UP001159363">
    <property type="component" value="Chromosome 6"/>
</dbReference>
<protein>
    <submittedName>
        <fullName evidence="2">Uncharacterized protein</fullName>
    </submittedName>
</protein>
<evidence type="ECO:0000313" key="3">
    <source>
        <dbReference type="Proteomes" id="UP001159363"/>
    </source>
</evidence>
<sequence length="804" mass="89174">MYTCHSQASSKEPITRGSEVLQGKLVLAHYCTFPVYTAAASNHCAAWGNLMYTCHSQASSKEPIARGSEVLQESWCLLTTVLSLYIQQQPVTTVQPGETECIPATHKRAARNPLPGIVKCCKESWCLLTIVLSLYTQQQPVTTVQPGETECIPATHKRAARNPLPGIRRNGYVYCELRPLTPQNDITGQHYGGNPALPCETCYKTPYDVEWSPARRKPRCGDRVHADSVRNSTENAVGGEAAVRESHCRRGRRVAALVGSLFGISSLGQVTSRGRGEPMSGMEVSMEQRRNEKKWGEDPRENRPTNGIVRRDSHMRKSTRFTLVRGECATRSGTAAPARLRCLPTNHGRFFSPGYTPPVRRGTSAQRTLHGSDVNLCTEVPDIPLSTHVRRSHVRVSQGTHWFTPMSGYVCVAKLHEVMAPSCHQGTVQAVILVLVLFTEVPDIPLSAHGRRSHVRMSRDTHWFTPMSGYVCVPKLHEVMAPSCHQGTVQAVILVLVLFTWDDTPRHSTPELLDEHSLLGLEVACLAPEVTRPPTSILSNNIWDSVGRDVHAANPRGCATVMDQYGSRTLPVPCGVRAAPHHGEFCEHETAVTCGREHASEPSGRGGKPRYAPHLVDFSLQHTKPRMVRVIFFLIDQSSPSVTLRLWWLLHQLFLPSPLAHSWSRVHPSPSNNTHKHARAHVHKFASLSQTSTAIAHPAPEVSRKQRRECKGGENGRTPRNPPTGGIVGHDSHTRKTRERSLRGIKPGSATWEATSLTTRPPWPHSMQQDYNRTLRRGWGEGSQCFLMATRDLEASIVFTRDSA</sequence>
<evidence type="ECO:0000313" key="2">
    <source>
        <dbReference type="EMBL" id="KAJ8878309.1"/>
    </source>
</evidence>
<evidence type="ECO:0000256" key="1">
    <source>
        <dbReference type="SAM" id="MobiDB-lite"/>
    </source>
</evidence>
<comment type="caution">
    <text evidence="2">The sequence shown here is derived from an EMBL/GenBank/DDBJ whole genome shotgun (WGS) entry which is preliminary data.</text>
</comment>
<gene>
    <name evidence="2" type="ORF">PR048_018886</name>
</gene>
<dbReference type="EMBL" id="JARBHB010000007">
    <property type="protein sequence ID" value="KAJ8878309.1"/>
    <property type="molecule type" value="Genomic_DNA"/>
</dbReference>